<dbReference type="InterPro" id="IPR043129">
    <property type="entry name" value="ATPase_NBD"/>
</dbReference>
<dbReference type="SUPFAM" id="SSF53067">
    <property type="entry name" value="Actin-like ATPase domain"/>
    <property type="match status" value="1"/>
</dbReference>
<proteinExistence type="inferred from homology"/>
<dbReference type="PANTHER" id="PTHR43095:SF6">
    <property type="entry name" value="XYLULOSE KINASE"/>
    <property type="match status" value="1"/>
</dbReference>
<dbReference type="GO" id="GO:0004856">
    <property type="term" value="F:D-xylulokinase activity"/>
    <property type="evidence" value="ECO:0007669"/>
    <property type="project" value="UniProtKB-EC"/>
</dbReference>
<evidence type="ECO:0000313" key="5">
    <source>
        <dbReference type="EMBL" id="VTP60595.1"/>
    </source>
</evidence>
<keyword evidence="3 5" id="KW-0418">Kinase</keyword>
<name>A0A4U9HAJ6_SERRU</name>
<gene>
    <name evidence="5" type="primary">xylB_2</name>
    <name evidence="5" type="ORF">NCTC12971_01081</name>
</gene>
<feature type="domain" description="Carbohydrate kinase FGGY N-terminal" evidence="4">
    <location>
        <begin position="1"/>
        <end position="62"/>
    </location>
</feature>
<organism evidence="5 6">
    <name type="scientific">Serratia rubidaea</name>
    <name type="common">Serratia marinorubra</name>
    <dbReference type="NCBI Taxonomy" id="61652"/>
    <lineage>
        <taxon>Bacteria</taxon>
        <taxon>Pseudomonadati</taxon>
        <taxon>Pseudomonadota</taxon>
        <taxon>Gammaproteobacteria</taxon>
        <taxon>Enterobacterales</taxon>
        <taxon>Yersiniaceae</taxon>
        <taxon>Serratia</taxon>
    </lineage>
</organism>
<evidence type="ECO:0000259" key="4">
    <source>
        <dbReference type="Pfam" id="PF00370"/>
    </source>
</evidence>
<dbReference type="InterPro" id="IPR050406">
    <property type="entry name" value="FGGY_Carb_Kinase"/>
</dbReference>
<dbReference type="Proteomes" id="UP000307968">
    <property type="component" value="Chromosome"/>
</dbReference>
<sequence length="86" mass="9548">MYLGIDLGTSEVKALVVDESGAIVASHRAPLTIQRPQPHWSEQAPQAWWEATDYLMTTLREKVRSALVRHQGDRPVRADARRGAAG</sequence>
<evidence type="ECO:0000256" key="3">
    <source>
        <dbReference type="ARBA" id="ARBA00022777"/>
    </source>
</evidence>
<keyword evidence="2 5" id="KW-0808">Transferase</keyword>
<dbReference type="Gene3D" id="3.30.420.40">
    <property type="match status" value="1"/>
</dbReference>
<dbReference type="EC" id="2.7.1.17" evidence="5"/>
<dbReference type="PANTHER" id="PTHR43095">
    <property type="entry name" value="SUGAR KINASE"/>
    <property type="match status" value="1"/>
</dbReference>
<protein>
    <submittedName>
        <fullName evidence="5">Xylulose kinase</fullName>
        <ecNumber evidence="5">2.7.1.17</ecNumber>
    </submittedName>
</protein>
<dbReference type="Pfam" id="PF00370">
    <property type="entry name" value="FGGY_N"/>
    <property type="match status" value="1"/>
</dbReference>
<comment type="similarity">
    <text evidence="1">Belongs to the FGGY kinase family.</text>
</comment>
<evidence type="ECO:0000313" key="6">
    <source>
        <dbReference type="Proteomes" id="UP000307968"/>
    </source>
</evidence>
<dbReference type="EMBL" id="LR590463">
    <property type="protein sequence ID" value="VTP60595.1"/>
    <property type="molecule type" value="Genomic_DNA"/>
</dbReference>
<evidence type="ECO:0000256" key="1">
    <source>
        <dbReference type="ARBA" id="ARBA00009156"/>
    </source>
</evidence>
<dbReference type="AlphaFoldDB" id="A0A4U9HAJ6"/>
<evidence type="ECO:0000256" key="2">
    <source>
        <dbReference type="ARBA" id="ARBA00022679"/>
    </source>
</evidence>
<accession>A0A4U9HAJ6</accession>
<reference evidence="5 6" key="1">
    <citation type="submission" date="2019-05" db="EMBL/GenBank/DDBJ databases">
        <authorList>
            <consortium name="Pathogen Informatics"/>
        </authorList>
    </citation>
    <scope>NUCLEOTIDE SEQUENCE [LARGE SCALE GENOMIC DNA]</scope>
    <source>
        <strain evidence="5 6">NCTC12971</strain>
    </source>
</reference>
<dbReference type="InterPro" id="IPR018484">
    <property type="entry name" value="FGGY_N"/>
</dbReference>